<gene>
    <name evidence="5" type="ORF">N180_03300</name>
</gene>
<proteinExistence type="inferred from homology"/>
<dbReference type="RefSeq" id="WP_037438354.1">
    <property type="nucleotide sequence ID" value="NZ_JNFF01000019.1"/>
</dbReference>
<evidence type="ECO:0000259" key="4">
    <source>
        <dbReference type="Pfam" id="PF01212"/>
    </source>
</evidence>
<dbReference type="OrthoDB" id="9774495at2"/>
<sequence>MKYNFKNDYTKGCHPDILAALSTHNMSAEDGYGEDSFSLQAAALIKDKIGNKDAGVYFVSGGTQANLTVIASILRPYESVIAAESAHIQVHETGAIEATGHRIQTVKSAHGKLKPADIEKQLDKFEEVHTTIPRMVYISNSTEVGTIYSREELIAISNFCREHDLILFVDGARLASALTSIDNDLSLEDLGRYTDVFYIGGTKAGALIGEAIVINKPDLQKNFLYNVKQRGALLAKGRLFGIQFLELFKNELFFTLGAHANQMARKLSSGITDLGFSFLTPTCTNQIFPIFPNAVIADLQQDYAFFTWEKIDAEKSVVRLVTCWATDEGAVDEFIRDLKKVCSNHT</sequence>
<comment type="caution">
    <text evidence="5">The sequence shown here is derived from an EMBL/GenBank/DDBJ whole genome shotgun (WGS) entry which is preliminary data.</text>
</comment>
<dbReference type="InterPro" id="IPR015422">
    <property type="entry name" value="PyrdxlP-dep_Trfase_small"/>
</dbReference>
<name>A0A081PKR3_9SPHI</name>
<dbReference type="EMBL" id="JNFF01000019">
    <property type="protein sequence ID" value="KEQ31286.1"/>
    <property type="molecule type" value="Genomic_DNA"/>
</dbReference>
<comment type="similarity">
    <text evidence="2">Belongs to the threonine aldolase family.</text>
</comment>
<accession>A0A081PKR3</accession>
<evidence type="ECO:0000256" key="3">
    <source>
        <dbReference type="ARBA" id="ARBA00022898"/>
    </source>
</evidence>
<keyword evidence="5" id="KW-0456">Lyase</keyword>
<dbReference type="GO" id="GO:0016829">
    <property type="term" value="F:lyase activity"/>
    <property type="evidence" value="ECO:0007669"/>
    <property type="project" value="UniProtKB-KW"/>
</dbReference>
<keyword evidence="6" id="KW-1185">Reference proteome</keyword>
<dbReference type="Gene3D" id="3.90.1150.10">
    <property type="entry name" value="Aspartate Aminotransferase, domain 1"/>
    <property type="match status" value="1"/>
</dbReference>
<dbReference type="SUPFAM" id="SSF53383">
    <property type="entry name" value="PLP-dependent transferases"/>
    <property type="match status" value="1"/>
</dbReference>
<dbReference type="InterPro" id="IPR001597">
    <property type="entry name" value="ArAA_b-elim_lyase/Thr_aldolase"/>
</dbReference>
<evidence type="ECO:0000256" key="1">
    <source>
        <dbReference type="ARBA" id="ARBA00001933"/>
    </source>
</evidence>
<dbReference type="GO" id="GO:0006520">
    <property type="term" value="P:amino acid metabolic process"/>
    <property type="evidence" value="ECO:0007669"/>
    <property type="project" value="InterPro"/>
</dbReference>
<organism evidence="5 6">
    <name type="scientific">Pedobacter antarcticus 4BY</name>
    <dbReference type="NCBI Taxonomy" id="1358423"/>
    <lineage>
        <taxon>Bacteria</taxon>
        <taxon>Pseudomonadati</taxon>
        <taxon>Bacteroidota</taxon>
        <taxon>Sphingobacteriia</taxon>
        <taxon>Sphingobacteriales</taxon>
        <taxon>Sphingobacteriaceae</taxon>
        <taxon>Pedobacter</taxon>
    </lineage>
</organism>
<dbReference type="AlphaFoldDB" id="A0A081PKR3"/>
<dbReference type="PANTHER" id="PTHR48097:SF5">
    <property type="entry name" value="LOW SPECIFICITY L-THREONINE ALDOLASE"/>
    <property type="match status" value="1"/>
</dbReference>
<dbReference type="InterPro" id="IPR015424">
    <property type="entry name" value="PyrdxlP-dep_Trfase"/>
</dbReference>
<dbReference type="Gene3D" id="3.40.640.10">
    <property type="entry name" value="Type I PLP-dependent aspartate aminotransferase-like (Major domain)"/>
    <property type="match status" value="1"/>
</dbReference>
<dbReference type="Proteomes" id="UP000028007">
    <property type="component" value="Unassembled WGS sequence"/>
</dbReference>
<comment type="cofactor">
    <cofactor evidence="1">
        <name>pyridoxal 5'-phosphate</name>
        <dbReference type="ChEBI" id="CHEBI:597326"/>
    </cofactor>
</comment>
<feature type="domain" description="Aromatic amino acid beta-eliminating lyase/threonine aldolase" evidence="4">
    <location>
        <begin position="19"/>
        <end position="288"/>
    </location>
</feature>
<dbReference type="Pfam" id="PF01212">
    <property type="entry name" value="Beta_elim_lyase"/>
    <property type="match status" value="1"/>
</dbReference>
<evidence type="ECO:0000313" key="5">
    <source>
        <dbReference type="EMBL" id="KEQ31286.1"/>
    </source>
</evidence>
<keyword evidence="3" id="KW-0663">Pyridoxal phosphate</keyword>
<evidence type="ECO:0000256" key="2">
    <source>
        <dbReference type="ARBA" id="ARBA00006966"/>
    </source>
</evidence>
<dbReference type="InterPro" id="IPR015421">
    <property type="entry name" value="PyrdxlP-dep_Trfase_major"/>
</dbReference>
<dbReference type="eggNOG" id="COG2008">
    <property type="taxonomic scope" value="Bacteria"/>
</dbReference>
<reference evidence="5 6" key="1">
    <citation type="journal article" date="1992" name="Int. J. Syst. Bacteriol.">
        <title>Sphingobacterium antarcticus sp. nov. a Psychrotrophic Bacterium from the Soils of Schirmacher Oasis, Antarctica.</title>
        <authorList>
            <person name="Shivaji S."/>
            <person name="Ray M.K."/>
            <person name="Rao N.S."/>
            <person name="Saiserr L."/>
            <person name="Jagannadham M.V."/>
            <person name="Kumar G.S."/>
            <person name="Reddy G."/>
            <person name="Bhargava P.M."/>
        </authorList>
    </citation>
    <scope>NUCLEOTIDE SEQUENCE [LARGE SCALE GENOMIC DNA]</scope>
    <source>
        <strain evidence="5 6">4BY</strain>
    </source>
</reference>
<evidence type="ECO:0000313" key="6">
    <source>
        <dbReference type="Proteomes" id="UP000028007"/>
    </source>
</evidence>
<protein>
    <submittedName>
        <fullName evidence="5">Amino acid lyase</fullName>
    </submittedName>
</protein>
<dbReference type="PANTHER" id="PTHR48097">
    <property type="entry name" value="L-THREONINE ALDOLASE-RELATED"/>
    <property type="match status" value="1"/>
</dbReference>